<dbReference type="AlphaFoldDB" id="A0AB94IXX9"/>
<evidence type="ECO:0000256" key="2">
    <source>
        <dbReference type="SAM" id="SignalP"/>
    </source>
</evidence>
<evidence type="ECO:0000313" key="4">
    <source>
        <dbReference type="Proteomes" id="UP000008957"/>
    </source>
</evidence>
<sequence length="447" mass="47892">MKGSKWILSAGLFCVGLAGLPSPGEAAATLSADDFLPIVQAPEEQRGELSAVRQPDAVKTEADAVLEQPVTSAATVQDAINAVVAERKQGCTMIAVPSGGYGFVATGIGTYRKNMDNITAERIAQRNAYVEAYMQAKSQMASLLGEMAVKGVTTFDRKTETLDTDSKALRNQTRDLNEHQKAVVYGVLKGYVTYEVHDDIDKGIVYVTLVSTPRTRGQYARPDSDTLIAATLNEGLNTMLSEIQNNLVPPVGGRIIDVPTTGEVAFVGFGSAVVRKDKDPALQKDLTLSAERTAELRASDALCGIITGEKVSAASALDESTQTAVRDFETIAQRDPTTGVVSQVDVANAEGRKKEFRSRQTFQQTIESARQGLLPPGVQRRTWTDKDEAFAWGIAVYAPSLTDAAAAGARDMENAQIVQPVQPKQAPQPESSDKLEQGVSGTVKQEL</sequence>
<accession>A0AB94IXX9</accession>
<feature type="chain" id="PRO_5044490057" description="Curli production assembly/transport component CsgG" evidence="2">
    <location>
        <begin position="27"/>
        <end position="447"/>
    </location>
</feature>
<feature type="region of interest" description="Disordered" evidence="1">
    <location>
        <begin position="413"/>
        <end position="447"/>
    </location>
</feature>
<organism evidence="3 4">
    <name type="scientific">Fretibacterium fastidiosum</name>
    <dbReference type="NCBI Taxonomy" id="651822"/>
    <lineage>
        <taxon>Bacteria</taxon>
        <taxon>Thermotogati</taxon>
        <taxon>Synergistota</taxon>
        <taxon>Synergistia</taxon>
        <taxon>Synergistales</taxon>
        <taxon>Aminobacteriaceae</taxon>
        <taxon>Fretibacterium</taxon>
    </lineage>
</organism>
<name>A0AB94IXX9_9BACT</name>
<keyword evidence="2" id="KW-0732">Signal</keyword>
<feature type="signal peptide" evidence="2">
    <location>
        <begin position="1"/>
        <end position="26"/>
    </location>
</feature>
<keyword evidence="4" id="KW-1185">Reference proteome</keyword>
<gene>
    <name evidence="3" type="ORF">SY1_15370</name>
</gene>
<dbReference type="KEGG" id="sbr:SY1_15370"/>
<evidence type="ECO:0008006" key="5">
    <source>
        <dbReference type="Google" id="ProtNLM"/>
    </source>
</evidence>
<reference evidence="4" key="1">
    <citation type="submission" date="2010-03" db="EMBL/GenBank/DDBJ databases">
        <title>The genome sequence of Synergistetes sp. SGP1.</title>
        <authorList>
            <consortium name="metaHIT consortium -- http://www.metahit.eu/"/>
            <person name="Pajon A."/>
            <person name="Turner K."/>
            <person name="Parkhill J."/>
            <person name="Wade W."/>
            <person name="Vartoukian S."/>
        </authorList>
    </citation>
    <scope>NUCLEOTIDE SEQUENCE [LARGE SCALE GENOMIC DNA]</scope>
    <source>
        <strain evidence="4">SGP1</strain>
    </source>
</reference>
<dbReference type="RefSeq" id="WP_015556694.1">
    <property type="nucleotide sequence ID" value="NC_021038.1"/>
</dbReference>
<evidence type="ECO:0000256" key="1">
    <source>
        <dbReference type="SAM" id="MobiDB-lite"/>
    </source>
</evidence>
<feature type="compositionally biased region" description="Low complexity" evidence="1">
    <location>
        <begin position="415"/>
        <end position="429"/>
    </location>
</feature>
<protein>
    <recommendedName>
        <fullName evidence="5">Curli production assembly/transport component CsgG</fullName>
    </recommendedName>
</protein>
<dbReference type="EMBL" id="FP929056">
    <property type="protein sequence ID" value="CBL28547.1"/>
    <property type="molecule type" value="Genomic_DNA"/>
</dbReference>
<proteinExistence type="predicted"/>
<evidence type="ECO:0000313" key="3">
    <source>
        <dbReference type="EMBL" id="CBL28547.1"/>
    </source>
</evidence>
<reference evidence="3 4" key="2">
    <citation type="submission" date="2010-03" db="EMBL/GenBank/DDBJ databases">
        <authorList>
            <person name="Pajon A."/>
        </authorList>
    </citation>
    <scope>NUCLEOTIDE SEQUENCE [LARGE SCALE GENOMIC DNA]</scope>
    <source>
        <strain evidence="3 4">SGP1</strain>
    </source>
</reference>
<dbReference type="Proteomes" id="UP000008957">
    <property type="component" value="Chromosome"/>
</dbReference>